<feature type="domain" description="DUF7144" evidence="2">
    <location>
        <begin position="27"/>
        <end position="140"/>
    </location>
</feature>
<dbReference type="KEGG" id="ssyi:EKG83_21400"/>
<evidence type="ECO:0000313" key="3">
    <source>
        <dbReference type="EMBL" id="QFZ19646.1"/>
    </source>
</evidence>
<evidence type="ECO:0000256" key="1">
    <source>
        <dbReference type="SAM" id="Phobius"/>
    </source>
</evidence>
<gene>
    <name evidence="3" type="ORF">EKG83_21400</name>
</gene>
<name>A0A5Q0H086_SACSY</name>
<dbReference type="RefSeq" id="WP_051765208.1">
    <property type="nucleotide sequence ID" value="NZ_CP034550.1"/>
</dbReference>
<feature type="transmembrane region" description="Helical" evidence="1">
    <location>
        <begin position="27"/>
        <end position="51"/>
    </location>
</feature>
<keyword evidence="4" id="KW-1185">Reference proteome</keyword>
<dbReference type="Proteomes" id="UP000325787">
    <property type="component" value="Chromosome"/>
</dbReference>
<evidence type="ECO:0000313" key="4">
    <source>
        <dbReference type="Proteomes" id="UP000325787"/>
    </source>
</evidence>
<dbReference type="Pfam" id="PF23636">
    <property type="entry name" value="DUF7144"/>
    <property type="match status" value="1"/>
</dbReference>
<dbReference type="OrthoDB" id="4482242at2"/>
<sequence>MTEDAGRATGYHSWEGRPPRYSPWSGWIGFAGIMMIIIGVFGVIEGVVALFDDDFYVVGPEQVLVLDLTGWGWTHLVLGCLIAISGAALFTGAAWARVVAVVFAAANAIVQIGFVALQPVWSTVVIGLCVVVVWAVVVHGSEVARTR</sequence>
<dbReference type="AlphaFoldDB" id="A0A5Q0H086"/>
<feature type="transmembrane region" description="Helical" evidence="1">
    <location>
        <begin position="120"/>
        <end position="138"/>
    </location>
</feature>
<evidence type="ECO:0000259" key="2">
    <source>
        <dbReference type="Pfam" id="PF23636"/>
    </source>
</evidence>
<protein>
    <recommendedName>
        <fullName evidence="2">DUF7144 domain-containing protein</fullName>
    </recommendedName>
</protein>
<keyword evidence="1" id="KW-0472">Membrane</keyword>
<accession>A0A5Q0H086</accession>
<keyword evidence="1" id="KW-0812">Transmembrane</keyword>
<dbReference type="InterPro" id="IPR055568">
    <property type="entry name" value="DUF7144"/>
</dbReference>
<organism evidence="3 4">
    <name type="scientific">Saccharothrix syringae</name>
    <name type="common">Nocardiopsis syringae</name>
    <dbReference type="NCBI Taxonomy" id="103733"/>
    <lineage>
        <taxon>Bacteria</taxon>
        <taxon>Bacillati</taxon>
        <taxon>Actinomycetota</taxon>
        <taxon>Actinomycetes</taxon>
        <taxon>Pseudonocardiales</taxon>
        <taxon>Pseudonocardiaceae</taxon>
        <taxon>Saccharothrix</taxon>
    </lineage>
</organism>
<proteinExistence type="predicted"/>
<reference evidence="4" key="1">
    <citation type="journal article" date="2021" name="Curr. Microbiol.">
        <title>Complete genome of nocamycin-producing strain Saccharothrix syringae NRRL B-16468 reveals the biosynthetic potential for secondary metabolites.</title>
        <authorList>
            <person name="Mo X."/>
            <person name="Yang S."/>
        </authorList>
    </citation>
    <scope>NUCLEOTIDE SEQUENCE [LARGE SCALE GENOMIC DNA]</scope>
    <source>
        <strain evidence="4">ATCC 51364 / DSM 43886 / JCM 6844 / KCTC 9398 / NBRC 14523 / NRRL B-16468 / INA 2240</strain>
    </source>
</reference>
<feature type="transmembrane region" description="Helical" evidence="1">
    <location>
        <begin position="95"/>
        <end position="114"/>
    </location>
</feature>
<dbReference type="EMBL" id="CP034550">
    <property type="protein sequence ID" value="QFZ19646.1"/>
    <property type="molecule type" value="Genomic_DNA"/>
</dbReference>
<keyword evidence="1" id="KW-1133">Transmembrane helix</keyword>
<feature type="transmembrane region" description="Helical" evidence="1">
    <location>
        <begin position="71"/>
        <end position="90"/>
    </location>
</feature>